<gene>
    <name evidence="3" type="ORF">TorRG33x02_164230</name>
</gene>
<comment type="caution">
    <text evidence="3">The sequence shown here is derived from an EMBL/GenBank/DDBJ whole genome shotgun (WGS) entry which is preliminary data.</text>
</comment>
<keyword evidence="4" id="KW-1185">Reference proteome</keyword>
<dbReference type="AlphaFoldDB" id="A0A2P5EQ93"/>
<organism evidence="3 4">
    <name type="scientific">Trema orientale</name>
    <name type="common">Charcoal tree</name>
    <name type="synonym">Celtis orientalis</name>
    <dbReference type="NCBI Taxonomy" id="63057"/>
    <lineage>
        <taxon>Eukaryota</taxon>
        <taxon>Viridiplantae</taxon>
        <taxon>Streptophyta</taxon>
        <taxon>Embryophyta</taxon>
        <taxon>Tracheophyta</taxon>
        <taxon>Spermatophyta</taxon>
        <taxon>Magnoliopsida</taxon>
        <taxon>eudicotyledons</taxon>
        <taxon>Gunneridae</taxon>
        <taxon>Pentapetalae</taxon>
        <taxon>rosids</taxon>
        <taxon>fabids</taxon>
        <taxon>Rosales</taxon>
        <taxon>Cannabaceae</taxon>
        <taxon>Trema</taxon>
    </lineage>
</organism>
<dbReference type="InParanoid" id="A0A2P5EQ93"/>
<dbReference type="Proteomes" id="UP000237000">
    <property type="component" value="Unassembled WGS sequence"/>
</dbReference>
<feature type="region of interest" description="Disordered" evidence="1">
    <location>
        <begin position="291"/>
        <end position="314"/>
    </location>
</feature>
<dbReference type="EMBL" id="JXTC01000113">
    <property type="protein sequence ID" value="PON87728.1"/>
    <property type="molecule type" value="Genomic_DNA"/>
</dbReference>
<evidence type="ECO:0000313" key="4">
    <source>
        <dbReference type="Proteomes" id="UP000237000"/>
    </source>
</evidence>
<feature type="domain" description="DUF8039" evidence="2">
    <location>
        <begin position="188"/>
        <end position="259"/>
    </location>
</feature>
<dbReference type="Pfam" id="PF26133">
    <property type="entry name" value="DUF8039"/>
    <property type="match status" value="1"/>
</dbReference>
<protein>
    <recommendedName>
        <fullName evidence="2">DUF8039 domain-containing protein</fullName>
    </recommendedName>
</protein>
<reference evidence="4" key="1">
    <citation type="submission" date="2016-06" db="EMBL/GenBank/DDBJ databases">
        <title>Parallel loss of symbiosis genes in relatives of nitrogen-fixing non-legume Parasponia.</title>
        <authorList>
            <person name="Van Velzen R."/>
            <person name="Holmer R."/>
            <person name="Bu F."/>
            <person name="Rutten L."/>
            <person name="Van Zeijl A."/>
            <person name="Liu W."/>
            <person name="Santuari L."/>
            <person name="Cao Q."/>
            <person name="Sharma T."/>
            <person name="Shen D."/>
            <person name="Roswanjaya Y."/>
            <person name="Wardhani T."/>
            <person name="Kalhor M.S."/>
            <person name="Jansen J."/>
            <person name="Van den Hoogen J."/>
            <person name="Gungor B."/>
            <person name="Hartog M."/>
            <person name="Hontelez J."/>
            <person name="Verver J."/>
            <person name="Yang W.-C."/>
            <person name="Schijlen E."/>
            <person name="Repin R."/>
            <person name="Schilthuizen M."/>
            <person name="Schranz E."/>
            <person name="Heidstra R."/>
            <person name="Miyata K."/>
            <person name="Fedorova E."/>
            <person name="Kohlen W."/>
            <person name="Bisseling T."/>
            <person name="Smit S."/>
            <person name="Geurts R."/>
        </authorList>
    </citation>
    <scope>NUCLEOTIDE SEQUENCE [LARGE SCALE GENOMIC DNA]</scope>
    <source>
        <strain evidence="4">cv. RG33-2</strain>
    </source>
</reference>
<evidence type="ECO:0000256" key="1">
    <source>
        <dbReference type="SAM" id="MobiDB-lite"/>
    </source>
</evidence>
<evidence type="ECO:0000259" key="2">
    <source>
        <dbReference type="Pfam" id="PF26133"/>
    </source>
</evidence>
<accession>A0A2P5EQ93</accession>
<dbReference type="OrthoDB" id="1731907at2759"/>
<sequence>MVAIFVVEISYYEFPVFAKTLATKFCTDDMAVTLFVSNSYGLQPQKTNDKVKHLEESLIRERRKGEIQKQIICELQHGKGEGHASHSCTSLEEVETSSGLKSEKKRLTSFSGCQGNNEISNDGLKTMIQTAKFASCTSSSDLKVPGCMLRPHNKGSITLDAPYKIANEVEQLKEQITLDKEVGLAVGTLGNTVAVGTIVDLSGLNFQIHGMPLGDENVCVAIVVPIQQNVRLPIPVDDDLETVGHAVGCFVAWPKNLVQWPIRTGSKQKMYMEDLVSQSASPSLVQLEEMKHKQPVRDESQIGSKQKMYIEDNT</sequence>
<proteinExistence type="predicted"/>
<feature type="compositionally biased region" description="Basic and acidic residues" evidence="1">
    <location>
        <begin position="291"/>
        <end position="300"/>
    </location>
</feature>
<evidence type="ECO:0000313" key="3">
    <source>
        <dbReference type="EMBL" id="PON87728.1"/>
    </source>
</evidence>
<dbReference type="InterPro" id="IPR058352">
    <property type="entry name" value="DUF8039"/>
</dbReference>
<name>A0A2P5EQ93_TREOI</name>